<comment type="caution">
    <text evidence="2">The sequence shown here is derived from an EMBL/GenBank/DDBJ whole genome shotgun (WGS) entry which is preliminary data.</text>
</comment>
<evidence type="ECO:0000313" key="2">
    <source>
        <dbReference type="EMBL" id="CAK9009525.1"/>
    </source>
</evidence>
<keyword evidence="1" id="KW-1133">Transmembrane helix</keyword>
<name>A0ABP0J556_9DINO</name>
<sequence length="692" mass="78161">MAPIVYPCKGFPLDTGNAELDVPDPELTGCTPLCLVVILVSFLVMLLLVCITGGWLRLAWLRSHLKASTVAHDYEVLHTASASFLKYGPWCRKAHRLIAERKEKINQESQGLGISLHFVLEELGSLYAQKAQEVEWRLNNFGPVTRVAMSVLLRHRQASLMEDFDAIWDGMPATAPPEDPNFHQLAGLLAYGPHALGKGHMCPRDGRMDCSIVDVLWKEGKSAPATWFLSYVWGYALSSVFKALSRWFTRHRIVTEVSSKEVFIWWCVFVNNQFRILQDGEMHESQDLFNVFTRLLQRVGKVLMCMDSFRGTYTTRIWCVFEVFCALRADVPITLIVPEVDADFCGTVTTVKDLCQISMVDCASASASNPADADAIKDHIKRCHASFEHVNQAVERCVQAELLSYLSQVNTIAVSSPYDELEARRYISEDLGVSLSFVAGELQSLYHRKAQETEWRSHGNCKVTQSGFNVKIRDCADVESGACLWDDLEVCKPPENPNFHQLAGLLAYGPHALGKGHICPRDGKVDCSLVDVLWKEGKSDRANWFLSWAWTYFLNDVCHALARWWDRESRRTHFGRCAPMTSVYVWWCFFVNNQFRMLQDGETVDTDSLLEVFAKPLARANKVLMCVDKFQNSTYNDRIDAAVQAVAQPCADSLSAWARRVDDAMAWSSFAIARQKQALLDLRRHVESSALS</sequence>
<evidence type="ECO:0000256" key="1">
    <source>
        <dbReference type="SAM" id="Phobius"/>
    </source>
</evidence>
<keyword evidence="1" id="KW-0812">Transmembrane</keyword>
<proteinExistence type="predicted"/>
<gene>
    <name evidence="3" type="ORF">CCMP2556_LOCUS19477</name>
    <name evidence="2" type="ORF">CCMP2556_LOCUS9704</name>
</gene>
<evidence type="ECO:0000313" key="4">
    <source>
        <dbReference type="Proteomes" id="UP001642484"/>
    </source>
</evidence>
<accession>A0ABP0J556</accession>
<dbReference type="Proteomes" id="UP001642484">
    <property type="component" value="Unassembled WGS sequence"/>
</dbReference>
<keyword evidence="1" id="KW-0472">Membrane</keyword>
<keyword evidence="4" id="KW-1185">Reference proteome</keyword>
<dbReference type="EMBL" id="CAXAMN010011113">
    <property type="protein sequence ID" value="CAK9034395.1"/>
    <property type="molecule type" value="Genomic_DNA"/>
</dbReference>
<dbReference type="EMBL" id="CAXAMN010004448">
    <property type="protein sequence ID" value="CAK9009525.1"/>
    <property type="molecule type" value="Genomic_DNA"/>
</dbReference>
<evidence type="ECO:0000313" key="3">
    <source>
        <dbReference type="EMBL" id="CAK9034395.1"/>
    </source>
</evidence>
<feature type="transmembrane region" description="Helical" evidence="1">
    <location>
        <begin position="35"/>
        <end position="56"/>
    </location>
</feature>
<organism evidence="2 4">
    <name type="scientific">Durusdinium trenchii</name>
    <dbReference type="NCBI Taxonomy" id="1381693"/>
    <lineage>
        <taxon>Eukaryota</taxon>
        <taxon>Sar</taxon>
        <taxon>Alveolata</taxon>
        <taxon>Dinophyceae</taxon>
        <taxon>Suessiales</taxon>
        <taxon>Symbiodiniaceae</taxon>
        <taxon>Durusdinium</taxon>
    </lineage>
</organism>
<reference evidence="2 4" key="1">
    <citation type="submission" date="2024-02" db="EMBL/GenBank/DDBJ databases">
        <authorList>
            <person name="Chen Y."/>
            <person name="Shah S."/>
            <person name="Dougan E. K."/>
            <person name="Thang M."/>
            <person name="Chan C."/>
        </authorList>
    </citation>
    <scope>NUCLEOTIDE SEQUENCE [LARGE SCALE GENOMIC DNA]</scope>
</reference>
<protein>
    <submittedName>
        <fullName evidence="2">Uncharacterized protein</fullName>
    </submittedName>
</protein>